<dbReference type="AlphaFoldDB" id="A0A254TPS9"/>
<comment type="caution">
    <text evidence="11">The sequence shown here is derived from an EMBL/GenBank/DDBJ whole genome shotgun (WGS) entry which is preliminary data.</text>
</comment>
<reference evidence="11 12" key="1">
    <citation type="submission" date="2016-02" db="EMBL/GenBank/DDBJ databases">
        <authorList>
            <person name="Wen L."/>
            <person name="He K."/>
            <person name="Yang H."/>
        </authorList>
    </citation>
    <scope>NUCLEOTIDE SEQUENCE [LARGE SCALE GENOMIC DNA]</scope>
    <source>
        <strain evidence="11 12">TSA40</strain>
    </source>
</reference>
<evidence type="ECO:0000256" key="6">
    <source>
        <dbReference type="ARBA" id="ARBA00022777"/>
    </source>
</evidence>
<evidence type="ECO:0000256" key="1">
    <source>
        <dbReference type="ARBA" id="ARBA00000085"/>
    </source>
</evidence>
<keyword evidence="12" id="KW-1185">Reference proteome</keyword>
<dbReference type="CDD" id="cd16917">
    <property type="entry name" value="HATPase_UhpB-NarQ-NarX-like"/>
    <property type="match status" value="1"/>
</dbReference>
<dbReference type="GO" id="GO:0000155">
    <property type="term" value="F:phosphorelay sensor kinase activity"/>
    <property type="evidence" value="ECO:0007669"/>
    <property type="project" value="InterPro"/>
</dbReference>
<dbReference type="InterPro" id="IPR003594">
    <property type="entry name" value="HATPase_dom"/>
</dbReference>
<dbReference type="Pfam" id="PF02518">
    <property type="entry name" value="HATPase_c"/>
    <property type="match status" value="1"/>
</dbReference>
<dbReference type="PANTHER" id="PTHR24421:SF10">
    <property type="entry name" value="NITRATE_NITRITE SENSOR PROTEIN NARQ"/>
    <property type="match status" value="1"/>
</dbReference>
<dbReference type="GO" id="GO:0046983">
    <property type="term" value="F:protein dimerization activity"/>
    <property type="evidence" value="ECO:0007669"/>
    <property type="project" value="InterPro"/>
</dbReference>
<dbReference type="PROSITE" id="PS50109">
    <property type="entry name" value="HIS_KIN"/>
    <property type="match status" value="1"/>
</dbReference>
<dbReference type="GO" id="GO:0005524">
    <property type="term" value="F:ATP binding"/>
    <property type="evidence" value="ECO:0007669"/>
    <property type="project" value="UniProtKB-KW"/>
</dbReference>
<feature type="transmembrane region" description="Helical" evidence="9">
    <location>
        <begin position="12"/>
        <end position="32"/>
    </location>
</feature>
<dbReference type="Pfam" id="PF07730">
    <property type="entry name" value="HisKA_3"/>
    <property type="match status" value="1"/>
</dbReference>
<dbReference type="InterPro" id="IPR050482">
    <property type="entry name" value="Sensor_HK_TwoCompSys"/>
</dbReference>
<gene>
    <name evidence="11" type="ORF">AYR66_27340</name>
</gene>
<keyword evidence="9" id="KW-0472">Membrane</keyword>
<dbReference type="Gene3D" id="3.30.565.10">
    <property type="entry name" value="Histidine kinase-like ATPase, C-terminal domain"/>
    <property type="match status" value="1"/>
</dbReference>
<dbReference type="Gene3D" id="1.20.5.1930">
    <property type="match status" value="1"/>
</dbReference>
<keyword evidence="6" id="KW-0418">Kinase</keyword>
<feature type="transmembrane region" description="Helical" evidence="9">
    <location>
        <begin position="189"/>
        <end position="209"/>
    </location>
</feature>
<accession>A0A254TPS9</accession>
<dbReference type="EC" id="2.7.13.3" evidence="2"/>
<dbReference type="InterPro" id="IPR011712">
    <property type="entry name" value="Sig_transdc_His_kin_sub3_dim/P"/>
</dbReference>
<dbReference type="SUPFAM" id="SSF55874">
    <property type="entry name" value="ATPase domain of HSP90 chaperone/DNA topoisomerase II/histidine kinase"/>
    <property type="match status" value="1"/>
</dbReference>
<dbReference type="GO" id="GO:0016020">
    <property type="term" value="C:membrane"/>
    <property type="evidence" value="ECO:0007669"/>
    <property type="project" value="InterPro"/>
</dbReference>
<evidence type="ECO:0000256" key="8">
    <source>
        <dbReference type="ARBA" id="ARBA00023012"/>
    </source>
</evidence>
<evidence type="ECO:0000256" key="7">
    <source>
        <dbReference type="ARBA" id="ARBA00022840"/>
    </source>
</evidence>
<evidence type="ECO:0000256" key="2">
    <source>
        <dbReference type="ARBA" id="ARBA00012438"/>
    </source>
</evidence>
<dbReference type="InterPro" id="IPR036890">
    <property type="entry name" value="HATPase_C_sf"/>
</dbReference>
<keyword evidence="9" id="KW-0812">Transmembrane</keyword>
<dbReference type="RefSeq" id="WP_170942248.1">
    <property type="nucleotide sequence ID" value="NZ_LSTO01000001.1"/>
</dbReference>
<keyword evidence="5" id="KW-0547">Nucleotide-binding</keyword>
<evidence type="ECO:0000259" key="10">
    <source>
        <dbReference type="PROSITE" id="PS50109"/>
    </source>
</evidence>
<comment type="catalytic activity">
    <reaction evidence="1">
        <text>ATP + protein L-histidine = ADP + protein N-phospho-L-histidine.</text>
        <dbReference type="EC" id="2.7.13.3"/>
    </reaction>
</comment>
<feature type="domain" description="Histidine kinase" evidence="10">
    <location>
        <begin position="312"/>
        <end position="462"/>
    </location>
</feature>
<keyword evidence="9" id="KW-1133">Transmembrane helix</keyword>
<keyword evidence="7" id="KW-0067">ATP-binding</keyword>
<evidence type="ECO:0000256" key="3">
    <source>
        <dbReference type="ARBA" id="ARBA00022553"/>
    </source>
</evidence>
<keyword evidence="4" id="KW-0808">Transferase</keyword>
<evidence type="ECO:0000256" key="9">
    <source>
        <dbReference type="SAM" id="Phobius"/>
    </source>
</evidence>
<keyword evidence="3" id="KW-0597">Phosphoprotein</keyword>
<dbReference type="PANTHER" id="PTHR24421">
    <property type="entry name" value="NITRATE/NITRITE SENSOR PROTEIN NARX-RELATED"/>
    <property type="match status" value="1"/>
</dbReference>
<dbReference type="EMBL" id="LSTO01000001">
    <property type="protein sequence ID" value="OWW22663.1"/>
    <property type="molecule type" value="Genomic_DNA"/>
</dbReference>
<evidence type="ECO:0000256" key="5">
    <source>
        <dbReference type="ARBA" id="ARBA00022741"/>
    </source>
</evidence>
<name>A0A254TPS9_9BURK</name>
<evidence type="ECO:0000313" key="12">
    <source>
        <dbReference type="Proteomes" id="UP000197535"/>
    </source>
</evidence>
<proteinExistence type="predicted"/>
<dbReference type="Proteomes" id="UP000197535">
    <property type="component" value="Unassembled WGS sequence"/>
</dbReference>
<dbReference type="InterPro" id="IPR005467">
    <property type="entry name" value="His_kinase_dom"/>
</dbReference>
<protein>
    <recommendedName>
        <fullName evidence="2">histidine kinase</fullName>
        <ecNumber evidence="2">2.7.13.3</ecNumber>
    </recommendedName>
</protein>
<keyword evidence="8" id="KW-0902">Two-component regulatory system</keyword>
<sequence>MKRFVNLSLSRQFLLSSFPILLIGMLLIGTWVSREVERGVVNRLGGVTGLYVESFVSPFVRSYAQSGELSAEDRHALGALLTDSPLGKRIVAFKLWRPDGTVLYSKDPSMTGRTFPLNEGLSAAISGNVHSEISELAHAENESEARVWPRLIETYVPIHAEGNGTVVAVAEFYQTTEELDREAWSAQRMSWLVVALTVLMMYLLLFGLVHRGSKTIDRQRDELRDKVAQLTTLVGQNAALNERVVRAAARTTAINERFLRQIAADLHDGPGQDMGLALMQFEAITENCASCCPANKGTATHAGRFDSVRNALVAALTDLRAISAGLRLPDIDQCSIDEIANRAVRDYERKTGARVSTSIAAHNDASLSVKITLYRLIQEALGNGFRHAGNPLQAVAVSDADGALHVEITDTGIGFQPELAKKPGRQGLAGMRERVEILGGLFELRSAPEQGTVVRAHIPLVVEGALHD</sequence>
<evidence type="ECO:0000313" key="11">
    <source>
        <dbReference type="EMBL" id="OWW22663.1"/>
    </source>
</evidence>
<dbReference type="SMART" id="SM00387">
    <property type="entry name" value="HATPase_c"/>
    <property type="match status" value="1"/>
</dbReference>
<evidence type="ECO:0000256" key="4">
    <source>
        <dbReference type="ARBA" id="ARBA00022679"/>
    </source>
</evidence>
<organism evidence="11 12">
    <name type="scientific">Noviherbaspirillum denitrificans</name>
    <dbReference type="NCBI Taxonomy" id="1968433"/>
    <lineage>
        <taxon>Bacteria</taxon>
        <taxon>Pseudomonadati</taxon>
        <taxon>Pseudomonadota</taxon>
        <taxon>Betaproteobacteria</taxon>
        <taxon>Burkholderiales</taxon>
        <taxon>Oxalobacteraceae</taxon>
        <taxon>Noviherbaspirillum</taxon>
    </lineage>
</organism>